<dbReference type="STRING" id="5888.A0DVE9"/>
<dbReference type="AlphaFoldDB" id="A0DVE9"/>
<organism evidence="2 3">
    <name type="scientific">Paramecium tetraurelia</name>
    <dbReference type="NCBI Taxonomy" id="5888"/>
    <lineage>
        <taxon>Eukaryota</taxon>
        <taxon>Sar</taxon>
        <taxon>Alveolata</taxon>
        <taxon>Ciliophora</taxon>
        <taxon>Intramacronucleata</taxon>
        <taxon>Oligohymenophorea</taxon>
        <taxon>Peniculida</taxon>
        <taxon>Parameciidae</taxon>
        <taxon>Paramecium</taxon>
    </lineage>
</organism>
<dbReference type="GeneID" id="5040198"/>
<dbReference type="GO" id="GO:0006282">
    <property type="term" value="P:regulation of DNA repair"/>
    <property type="evidence" value="ECO:0000318"/>
    <property type="project" value="GO_Central"/>
</dbReference>
<dbReference type="GO" id="GO:0004649">
    <property type="term" value="F:poly(ADP-ribose) glycohydrolase activity"/>
    <property type="evidence" value="ECO:0000318"/>
    <property type="project" value="GO_Central"/>
</dbReference>
<dbReference type="EMBL" id="CT868596">
    <property type="protein sequence ID" value="CAK87016.1"/>
    <property type="molecule type" value="Genomic_DNA"/>
</dbReference>
<dbReference type="KEGG" id="ptm:GSPATT00020680001"/>
<reference evidence="2 3" key="1">
    <citation type="journal article" date="2006" name="Nature">
        <title>Global trends of whole-genome duplications revealed by the ciliate Paramecium tetraurelia.</title>
        <authorList>
            <consortium name="Genoscope"/>
            <person name="Aury J.-M."/>
            <person name="Jaillon O."/>
            <person name="Duret L."/>
            <person name="Noel B."/>
            <person name="Jubin C."/>
            <person name="Porcel B.M."/>
            <person name="Segurens B."/>
            <person name="Daubin V."/>
            <person name="Anthouard V."/>
            <person name="Aiach N."/>
            <person name="Arnaiz O."/>
            <person name="Billaut A."/>
            <person name="Beisson J."/>
            <person name="Blanc I."/>
            <person name="Bouhouche K."/>
            <person name="Camara F."/>
            <person name="Duharcourt S."/>
            <person name="Guigo R."/>
            <person name="Gogendeau D."/>
            <person name="Katinka M."/>
            <person name="Keller A.-M."/>
            <person name="Kissmehl R."/>
            <person name="Klotz C."/>
            <person name="Koll F."/>
            <person name="Le Moue A."/>
            <person name="Lepere C."/>
            <person name="Malinsky S."/>
            <person name="Nowacki M."/>
            <person name="Nowak J.K."/>
            <person name="Plattner H."/>
            <person name="Poulain J."/>
            <person name="Ruiz F."/>
            <person name="Serrano V."/>
            <person name="Zagulski M."/>
            <person name="Dessen P."/>
            <person name="Betermier M."/>
            <person name="Weissenbach J."/>
            <person name="Scarpelli C."/>
            <person name="Schachter V."/>
            <person name="Sperling L."/>
            <person name="Meyer E."/>
            <person name="Cohen J."/>
            <person name="Wincker P."/>
        </authorList>
    </citation>
    <scope>NUCLEOTIDE SEQUENCE [LARGE SCALE GENOMIC DNA]</scope>
    <source>
        <strain evidence="2 3">Stock d4-2</strain>
    </source>
</reference>
<dbReference type="GO" id="GO:0005975">
    <property type="term" value="P:carbohydrate metabolic process"/>
    <property type="evidence" value="ECO:0007669"/>
    <property type="project" value="InterPro"/>
</dbReference>
<sequence>MILLKVRLKQKVEEIMLKNKLSQLSNTKVVYTANNRQYQGQFHQRQLYLFTRKEVFILILMMYSNQIENDNQIMKQSGFYQINMEQIKQSDSQQSYEKLKCIHSQFIQNDESSIIQMQIQDIENQIRAQQQIMFSLQCQFKTKLGCHKKSYISQLLNFIFQFMDALYYQNWLTQFDQSFIQKKLLKGYDAFSLALEHLEIENISTGKWGCGIFHGDLTLKFLIQLLAFSQAYQDMINKNQLGQNQIQRSIIFNSFNDEQFEYLVQEQKAQFSKQNSSIKYIHQLIEDLSKRVNSKKNNYAKN</sequence>
<dbReference type="HOGENOM" id="CLU_922750_0_0_1"/>
<feature type="domain" description="PARG catalytic Macro" evidence="1">
    <location>
        <begin position="160"/>
        <end position="236"/>
    </location>
</feature>
<protein>
    <recommendedName>
        <fullName evidence="1">PARG catalytic Macro domain-containing protein</fullName>
    </recommendedName>
</protein>
<dbReference type="OrthoDB" id="1937899at2759"/>
<evidence type="ECO:0000313" key="3">
    <source>
        <dbReference type="Proteomes" id="UP000000600"/>
    </source>
</evidence>
<dbReference type="InterPro" id="IPR046372">
    <property type="entry name" value="PARG_cat_C"/>
</dbReference>
<dbReference type="GO" id="GO:1990966">
    <property type="term" value="P:ATP generation from poly-ADP-D-ribose"/>
    <property type="evidence" value="ECO:0000318"/>
    <property type="project" value="GO_Central"/>
</dbReference>
<dbReference type="GO" id="GO:0005737">
    <property type="term" value="C:cytoplasm"/>
    <property type="evidence" value="ECO:0000318"/>
    <property type="project" value="GO_Central"/>
</dbReference>
<evidence type="ECO:0000313" key="2">
    <source>
        <dbReference type="EMBL" id="CAK87016.1"/>
    </source>
</evidence>
<dbReference type="GO" id="GO:0009225">
    <property type="term" value="P:nucleotide-sugar metabolic process"/>
    <property type="evidence" value="ECO:0000318"/>
    <property type="project" value="GO_Central"/>
</dbReference>
<keyword evidence="3" id="KW-1185">Reference proteome</keyword>
<dbReference type="InterPro" id="IPR007724">
    <property type="entry name" value="Poly_GlycHdrlase"/>
</dbReference>
<proteinExistence type="predicted"/>
<dbReference type="Pfam" id="PF05028">
    <property type="entry name" value="PARG_cat_C"/>
    <property type="match status" value="1"/>
</dbReference>
<gene>
    <name evidence="2" type="ORF">GSPATT00020680001</name>
</gene>
<dbReference type="RefSeq" id="XP_001454413.1">
    <property type="nucleotide sequence ID" value="XM_001454376.1"/>
</dbReference>
<dbReference type="Proteomes" id="UP000000600">
    <property type="component" value="Unassembled WGS sequence"/>
</dbReference>
<accession>A0DVE9</accession>
<name>A0DVE9_PARTE</name>
<dbReference type="PANTHER" id="PTHR12837">
    <property type="entry name" value="POLY ADP-RIBOSE GLYCOHYDROLASE"/>
    <property type="match status" value="1"/>
</dbReference>
<dbReference type="InParanoid" id="A0DVE9"/>
<dbReference type="PANTHER" id="PTHR12837:SF0">
    <property type="entry name" value="POLY(ADP-RIBOSE) GLYCOHYDROLASE"/>
    <property type="match status" value="1"/>
</dbReference>
<dbReference type="GO" id="GO:0005634">
    <property type="term" value="C:nucleus"/>
    <property type="evidence" value="ECO:0000318"/>
    <property type="project" value="GO_Central"/>
</dbReference>
<evidence type="ECO:0000259" key="1">
    <source>
        <dbReference type="Pfam" id="PF05028"/>
    </source>
</evidence>